<dbReference type="Proteomes" id="UP001595796">
    <property type="component" value="Unassembled WGS sequence"/>
</dbReference>
<reference evidence="2" key="1">
    <citation type="journal article" date="2019" name="Int. J. Syst. Evol. Microbiol.">
        <title>The Global Catalogue of Microorganisms (GCM) 10K type strain sequencing project: providing services to taxonomists for standard genome sequencing and annotation.</title>
        <authorList>
            <consortium name="The Broad Institute Genomics Platform"/>
            <consortium name="The Broad Institute Genome Sequencing Center for Infectious Disease"/>
            <person name="Wu L."/>
            <person name="Ma J."/>
        </authorList>
    </citation>
    <scope>NUCLEOTIDE SEQUENCE [LARGE SCALE GENOMIC DNA]</scope>
    <source>
        <strain evidence="2">CGMCC 1.16444</strain>
    </source>
</reference>
<evidence type="ECO:0008006" key="3">
    <source>
        <dbReference type="Google" id="ProtNLM"/>
    </source>
</evidence>
<dbReference type="RefSeq" id="WP_114955959.1">
    <property type="nucleotide sequence ID" value="NZ_JBHSJF010000006.1"/>
</dbReference>
<accession>A0ABV9Z1H6</accession>
<comment type="caution">
    <text evidence="1">The sequence shown here is derived from an EMBL/GenBank/DDBJ whole genome shotgun (WGS) entry which is preliminary data.</text>
</comment>
<protein>
    <recommendedName>
        <fullName evidence="3">Glucose-methanol-choline oxidoreductase C-terminal domain-containing protein</fullName>
    </recommendedName>
</protein>
<proteinExistence type="predicted"/>
<evidence type="ECO:0000313" key="1">
    <source>
        <dbReference type="EMBL" id="MFC5068865.1"/>
    </source>
</evidence>
<dbReference type="EMBL" id="JBHSJF010000006">
    <property type="protein sequence ID" value="MFC5068865.1"/>
    <property type="molecule type" value="Genomic_DNA"/>
</dbReference>
<organism evidence="1 2">
    <name type="scientific">Flaviflagellibacter deserti</name>
    <dbReference type="NCBI Taxonomy" id="2267266"/>
    <lineage>
        <taxon>Bacteria</taxon>
        <taxon>Pseudomonadati</taxon>
        <taxon>Pseudomonadota</taxon>
        <taxon>Alphaproteobacteria</taxon>
        <taxon>Hyphomicrobiales</taxon>
        <taxon>Flaviflagellibacter</taxon>
    </lineage>
</organism>
<sequence length="153" mass="16388">MSACHLGGEHGFNLVGRPNAMDDRKGGIDIRLIGCISPLRRDAAHIAENAIGEVERARSARVGKACHPSLGSGLTAQVWSDCPAFHLDRGWHVHQALGPSTLCRLFHIGDASGNLDPDRFVPELRLPGHASILNVFGSAALGRRAFEARSLIV</sequence>
<evidence type="ECO:0000313" key="2">
    <source>
        <dbReference type="Proteomes" id="UP001595796"/>
    </source>
</evidence>
<name>A0ABV9Z1H6_9HYPH</name>
<keyword evidence="2" id="KW-1185">Reference proteome</keyword>
<gene>
    <name evidence="1" type="ORF">ACFPFW_12690</name>
</gene>